<evidence type="ECO:0000313" key="8">
    <source>
        <dbReference type="Proteomes" id="UP001324427"/>
    </source>
</evidence>
<feature type="transmembrane region" description="Helical" evidence="5">
    <location>
        <begin position="425"/>
        <end position="443"/>
    </location>
</feature>
<dbReference type="GO" id="GO:0022857">
    <property type="term" value="F:transmembrane transporter activity"/>
    <property type="evidence" value="ECO:0007669"/>
    <property type="project" value="InterPro"/>
</dbReference>
<evidence type="ECO:0000259" key="6">
    <source>
        <dbReference type="PROSITE" id="PS50850"/>
    </source>
</evidence>
<keyword evidence="8" id="KW-1185">Reference proteome</keyword>
<proteinExistence type="predicted"/>
<dbReference type="EMBL" id="JAVFHQ010000018">
    <property type="protein sequence ID" value="KAK4545667.1"/>
    <property type="molecule type" value="Genomic_DNA"/>
</dbReference>
<dbReference type="PANTHER" id="PTHR23502:SF181">
    <property type="entry name" value="MAJOR FACILITATOR SUPERFAMILY (MFS) PROFILE DOMAIN-CONTAINING PROTEIN"/>
    <property type="match status" value="1"/>
</dbReference>
<sequence>MDQSLIHDRAMTQKASTPATEGTQLLADSIVDPLNWPLGLKIACLLQVSLLGALGGLNTAIINPAYVPMAKELGISTVHASYQTTIVIALNGLAPFIWLPLANVYGRRPMYLFCTLLGFGTALASAYAKTFSQLLAARAFNGFMPVAFTLGAATVVDLFFLTQRGRALGFFTVTMVNGSHLAPIVGGLVGQYLGWRWCFKMAAIFDGVMFVVIFFCLPETLYVRYPTAAAAAALSEKPRLGVKAYVHRLKLWTRHPDLKLRAGDFVVPSIKMMKYPSVTFPALYYAAQYGFSSILPAVTVTSIFTKFFHWDTLDVGLAYGAALTIGGSLGELCAGMVVDAIVKREKKRLGGRDPEPEVRLRAIWTGEILVPTGLLIYGFCIQYRTVWVAPILGMGIACFGLQVITTTCYTYAIDCYRREGSEVSQVFNFFRQEIGMTFAFYVIRMAERLGYQWTFFFFACMGSILGFAPIVMLMWKGKEIRGRYGQPKNVNQFDTDGEGPNALPK</sequence>
<dbReference type="GO" id="GO:0005886">
    <property type="term" value="C:plasma membrane"/>
    <property type="evidence" value="ECO:0007669"/>
    <property type="project" value="TreeGrafter"/>
</dbReference>
<keyword evidence="4 5" id="KW-0472">Membrane</keyword>
<feature type="domain" description="Major facilitator superfamily (MFS) profile" evidence="6">
    <location>
        <begin position="44"/>
        <end position="478"/>
    </location>
</feature>
<keyword evidence="2 5" id="KW-0812">Transmembrane</keyword>
<evidence type="ECO:0000256" key="4">
    <source>
        <dbReference type="ARBA" id="ARBA00023136"/>
    </source>
</evidence>
<dbReference type="Gene3D" id="1.20.1250.20">
    <property type="entry name" value="MFS general substrate transporter like domains"/>
    <property type="match status" value="1"/>
</dbReference>
<dbReference type="Pfam" id="PF07690">
    <property type="entry name" value="MFS_1"/>
    <property type="match status" value="1"/>
</dbReference>
<feature type="transmembrane region" description="Helical" evidence="5">
    <location>
        <begin position="109"/>
        <end position="128"/>
    </location>
</feature>
<feature type="transmembrane region" description="Helical" evidence="5">
    <location>
        <begin position="455"/>
        <end position="475"/>
    </location>
</feature>
<evidence type="ECO:0000313" key="7">
    <source>
        <dbReference type="EMBL" id="KAK4545667.1"/>
    </source>
</evidence>
<feature type="transmembrane region" description="Helical" evidence="5">
    <location>
        <begin position="82"/>
        <end position="102"/>
    </location>
</feature>
<feature type="transmembrane region" description="Helical" evidence="5">
    <location>
        <begin position="391"/>
        <end position="413"/>
    </location>
</feature>
<reference evidence="7 8" key="1">
    <citation type="submission" date="2021-11" db="EMBL/GenBank/DDBJ databases">
        <title>Black yeast isolated from Biological Soil Crust.</title>
        <authorList>
            <person name="Kurbessoian T."/>
        </authorList>
    </citation>
    <scope>NUCLEOTIDE SEQUENCE [LARGE SCALE GENOMIC DNA]</scope>
    <source>
        <strain evidence="7 8">CCFEE 5522</strain>
    </source>
</reference>
<feature type="transmembrane region" description="Helical" evidence="5">
    <location>
        <begin position="42"/>
        <end position="62"/>
    </location>
</feature>
<feature type="transmembrane region" description="Helical" evidence="5">
    <location>
        <begin position="199"/>
        <end position="217"/>
    </location>
</feature>
<comment type="subcellular location">
    <subcellularLocation>
        <location evidence="1">Membrane</location>
        <topology evidence="1">Multi-pass membrane protein</topology>
    </subcellularLocation>
</comment>
<feature type="transmembrane region" description="Helical" evidence="5">
    <location>
        <begin position="168"/>
        <end position="193"/>
    </location>
</feature>
<evidence type="ECO:0000256" key="1">
    <source>
        <dbReference type="ARBA" id="ARBA00004141"/>
    </source>
</evidence>
<feature type="transmembrane region" description="Helical" evidence="5">
    <location>
        <begin position="317"/>
        <end position="342"/>
    </location>
</feature>
<dbReference type="AlphaFoldDB" id="A0AAV9JKZ1"/>
<dbReference type="Proteomes" id="UP001324427">
    <property type="component" value="Unassembled WGS sequence"/>
</dbReference>
<dbReference type="PANTHER" id="PTHR23502">
    <property type="entry name" value="MAJOR FACILITATOR SUPERFAMILY"/>
    <property type="match status" value="1"/>
</dbReference>
<feature type="transmembrane region" description="Helical" evidence="5">
    <location>
        <begin position="363"/>
        <end position="385"/>
    </location>
</feature>
<feature type="transmembrane region" description="Helical" evidence="5">
    <location>
        <begin position="282"/>
        <end position="305"/>
    </location>
</feature>
<dbReference type="SUPFAM" id="SSF103473">
    <property type="entry name" value="MFS general substrate transporter"/>
    <property type="match status" value="1"/>
</dbReference>
<dbReference type="PROSITE" id="PS50850">
    <property type="entry name" value="MFS"/>
    <property type="match status" value="1"/>
</dbReference>
<gene>
    <name evidence="7" type="ORF">LTR36_002620</name>
</gene>
<evidence type="ECO:0000256" key="5">
    <source>
        <dbReference type="SAM" id="Phobius"/>
    </source>
</evidence>
<name>A0AAV9JKZ1_9PEZI</name>
<dbReference type="InterPro" id="IPR020846">
    <property type="entry name" value="MFS_dom"/>
</dbReference>
<protein>
    <recommendedName>
        <fullName evidence="6">Major facilitator superfamily (MFS) profile domain-containing protein</fullName>
    </recommendedName>
</protein>
<keyword evidence="3 5" id="KW-1133">Transmembrane helix</keyword>
<evidence type="ECO:0000256" key="2">
    <source>
        <dbReference type="ARBA" id="ARBA00022692"/>
    </source>
</evidence>
<feature type="transmembrane region" description="Helical" evidence="5">
    <location>
        <begin position="140"/>
        <end position="161"/>
    </location>
</feature>
<comment type="caution">
    <text evidence="7">The sequence shown here is derived from an EMBL/GenBank/DDBJ whole genome shotgun (WGS) entry which is preliminary data.</text>
</comment>
<accession>A0AAV9JKZ1</accession>
<dbReference type="InterPro" id="IPR036259">
    <property type="entry name" value="MFS_trans_sf"/>
</dbReference>
<evidence type="ECO:0000256" key="3">
    <source>
        <dbReference type="ARBA" id="ARBA00022989"/>
    </source>
</evidence>
<organism evidence="7 8">
    <name type="scientific">Oleoguttula mirabilis</name>
    <dbReference type="NCBI Taxonomy" id="1507867"/>
    <lineage>
        <taxon>Eukaryota</taxon>
        <taxon>Fungi</taxon>
        <taxon>Dikarya</taxon>
        <taxon>Ascomycota</taxon>
        <taxon>Pezizomycotina</taxon>
        <taxon>Dothideomycetes</taxon>
        <taxon>Dothideomycetidae</taxon>
        <taxon>Mycosphaerellales</taxon>
        <taxon>Teratosphaeriaceae</taxon>
        <taxon>Oleoguttula</taxon>
    </lineage>
</organism>
<dbReference type="InterPro" id="IPR011701">
    <property type="entry name" value="MFS"/>
</dbReference>